<dbReference type="RefSeq" id="WP_027413812.1">
    <property type="nucleotide sequence ID" value="NZ_BMWS01000040.1"/>
</dbReference>
<gene>
    <name evidence="1" type="ORF">GCM10007384_37790</name>
</gene>
<dbReference type="Proteomes" id="UP000601108">
    <property type="component" value="Unassembled WGS sequence"/>
</dbReference>
<dbReference type="EMBL" id="BMWS01000040">
    <property type="protein sequence ID" value="GGX33552.1"/>
    <property type="molecule type" value="Genomic_DNA"/>
</dbReference>
<reference evidence="1 2" key="1">
    <citation type="journal article" date="2014" name="Int. J. Syst. Evol. Microbiol.">
        <title>Complete genome sequence of Corynebacterium casei LMG S-19264T (=DSM 44701T), isolated from a smear-ripened cheese.</title>
        <authorList>
            <consortium name="US DOE Joint Genome Institute (JGI-PGF)"/>
            <person name="Walter F."/>
            <person name="Albersmeier A."/>
            <person name="Kalinowski J."/>
            <person name="Ruckert C."/>
        </authorList>
    </citation>
    <scope>NUCLEOTIDE SEQUENCE [LARGE SCALE GENOMIC DNA]</scope>
    <source>
        <strain evidence="1 2">KCTC 12285</strain>
    </source>
</reference>
<protein>
    <submittedName>
        <fullName evidence="1">Uncharacterized protein</fullName>
    </submittedName>
</protein>
<keyword evidence="2" id="KW-1185">Reference proteome</keyword>
<evidence type="ECO:0000313" key="1">
    <source>
        <dbReference type="EMBL" id="GGX33552.1"/>
    </source>
</evidence>
<evidence type="ECO:0000313" key="2">
    <source>
        <dbReference type="Proteomes" id="UP000601108"/>
    </source>
</evidence>
<dbReference type="AlphaFoldDB" id="A0A918N5U8"/>
<proteinExistence type="predicted"/>
<accession>A0A918N5U8</accession>
<name>A0A918N5U8_9FLAO</name>
<comment type="caution">
    <text evidence="1">The sequence shown here is derived from an EMBL/GenBank/DDBJ whole genome shotgun (WGS) entry which is preliminary data.</text>
</comment>
<sequence length="384" mass="45606">MKKTTVILIIISLLFLVFFKKCTLINLNFTTQTFKNPNKLTGKIQSKNYEIVPVEGNFPILFDSIKSEFYLKNYQGLTKIDAEGNILISEDLLTEDYTSVFNFENFIPYVFTKNGVYDFSGEKLIYTDFSIILNSYEMSDEMSDDNFKSIFEAHYKNAELVIYESYHNFNYEKDVRPMYFKIDNEWVLLFSQILDDRFSDQIITDNREIIGRIDYENFSAKFGDKTLIVLKNSKTNTYSLPNHYRFKFDTEYLNDSYEILNEQKLNYQSNNEIKMVYHKKEGYLSQGRPWNIPDWFLPSFLMTGYFELNYENENLFFKETVVQHFSEINYQNNLYLYELPKKYRKKVKISFLDYNLNIGGTRNDSTGVVDPKIKSVGLYMIKPK</sequence>
<organism evidence="1 2">
    <name type="scientific">Aquimarina muelleri</name>
    <dbReference type="NCBI Taxonomy" id="279356"/>
    <lineage>
        <taxon>Bacteria</taxon>
        <taxon>Pseudomonadati</taxon>
        <taxon>Bacteroidota</taxon>
        <taxon>Flavobacteriia</taxon>
        <taxon>Flavobacteriales</taxon>
        <taxon>Flavobacteriaceae</taxon>
        <taxon>Aquimarina</taxon>
    </lineage>
</organism>